<sequence>MTPVQDAVLSLLPELAYPHDPSAKQTRDLLVKAKTGTGKTVAFLVPAIEARLNAIEAAGKKALADAGVTSDKDIETRARRVFAKNQVGTLIISPTRELATQIANEAIKLTHWHKDFEVRLFFGGASKREQMRDWQRGRRDIVVATPGRLRDVLENEGIREAFKNTQLFVLDEADTLLAMGFRDEIDAIKEYLPEVPERQTFMFSATLSKPIQQVARSVLARDHHYIDVVPKDDSPVHAHIPQYHTVLPSAEDQVPHILRLVAHDQLINAGRSKVIIFLNTTKQTQLFATLFRELAKVTLPAARNTQIYEIHSKRPQEGRTNTSNMFRKDEGGASILVTSDVSARGVDYPGVTRVIQVGMPGGTEQYIHRVGRTGRAGTTTGRGDLVLLPWEIGFVSWQLTDVPLKPLPTNELTSQVSELAAKYDANPEEFFKGIKLNDKPHHDPRRRFNTGPRLYPNTQAKTHEELPSKLAALLENVDEDAIKETLGSLLGYYLAKAPELRVQKEVIVQGLKDWTTGAMGLPTPPYISAALLERLGYKDGRTRNFGGERKRSFPSRNESHWMGRGSTKGREGGGFQGEREGGFRADREGGFRAGREGGFRGDREGGGFRAPREGGFRAPREGGFRAPREGGDREGGFHGQPRLRTAAIRTSTSTVASRISTAEAHAASDARSRPIAPMRGGR</sequence>
<protein>
    <submittedName>
        <fullName evidence="1">DEAD-domain-containing protein</fullName>
    </submittedName>
</protein>
<gene>
    <name evidence="1" type="ORF">FA95DRAFT_1527694</name>
</gene>
<organism evidence="1 2">
    <name type="scientific">Auriscalpium vulgare</name>
    <dbReference type="NCBI Taxonomy" id="40419"/>
    <lineage>
        <taxon>Eukaryota</taxon>
        <taxon>Fungi</taxon>
        <taxon>Dikarya</taxon>
        <taxon>Basidiomycota</taxon>
        <taxon>Agaricomycotina</taxon>
        <taxon>Agaricomycetes</taxon>
        <taxon>Russulales</taxon>
        <taxon>Auriscalpiaceae</taxon>
        <taxon>Auriscalpium</taxon>
    </lineage>
</organism>
<evidence type="ECO:0000313" key="1">
    <source>
        <dbReference type="EMBL" id="KAI0040350.1"/>
    </source>
</evidence>
<reference evidence="1" key="2">
    <citation type="journal article" date="2022" name="New Phytol.">
        <title>Evolutionary transition to the ectomycorrhizal habit in the genomes of a hyperdiverse lineage of mushroom-forming fungi.</title>
        <authorList>
            <person name="Looney B."/>
            <person name="Miyauchi S."/>
            <person name="Morin E."/>
            <person name="Drula E."/>
            <person name="Courty P.E."/>
            <person name="Kohler A."/>
            <person name="Kuo A."/>
            <person name="LaButti K."/>
            <person name="Pangilinan J."/>
            <person name="Lipzen A."/>
            <person name="Riley R."/>
            <person name="Andreopoulos W."/>
            <person name="He G."/>
            <person name="Johnson J."/>
            <person name="Nolan M."/>
            <person name="Tritt A."/>
            <person name="Barry K.W."/>
            <person name="Grigoriev I.V."/>
            <person name="Nagy L.G."/>
            <person name="Hibbett D."/>
            <person name="Henrissat B."/>
            <person name="Matheny P.B."/>
            <person name="Labbe J."/>
            <person name="Martin F.M."/>
        </authorList>
    </citation>
    <scope>NUCLEOTIDE SEQUENCE</scope>
    <source>
        <strain evidence="1">FP105234-sp</strain>
    </source>
</reference>
<evidence type="ECO:0000313" key="2">
    <source>
        <dbReference type="Proteomes" id="UP000814033"/>
    </source>
</evidence>
<keyword evidence="2" id="KW-1185">Reference proteome</keyword>
<proteinExistence type="predicted"/>
<name>A0ACB8R988_9AGAM</name>
<dbReference type="EMBL" id="MU276203">
    <property type="protein sequence ID" value="KAI0040350.1"/>
    <property type="molecule type" value="Genomic_DNA"/>
</dbReference>
<accession>A0ACB8R988</accession>
<comment type="caution">
    <text evidence="1">The sequence shown here is derived from an EMBL/GenBank/DDBJ whole genome shotgun (WGS) entry which is preliminary data.</text>
</comment>
<reference evidence="1" key="1">
    <citation type="submission" date="2021-02" db="EMBL/GenBank/DDBJ databases">
        <authorList>
            <consortium name="DOE Joint Genome Institute"/>
            <person name="Ahrendt S."/>
            <person name="Looney B.P."/>
            <person name="Miyauchi S."/>
            <person name="Morin E."/>
            <person name="Drula E."/>
            <person name="Courty P.E."/>
            <person name="Chicoki N."/>
            <person name="Fauchery L."/>
            <person name="Kohler A."/>
            <person name="Kuo A."/>
            <person name="Labutti K."/>
            <person name="Pangilinan J."/>
            <person name="Lipzen A."/>
            <person name="Riley R."/>
            <person name="Andreopoulos W."/>
            <person name="He G."/>
            <person name="Johnson J."/>
            <person name="Barry K.W."/>
            <person name="Grigoriev I.V."/>
            <person name="Nagy L."/>
            <person name="Hibbett D."/>
            <person name="Henrissat B."/>
            <person name="Matheny P.B."/>
            <person name="Labbe J."/>
            <person name="Martin F."/>
        </authorList>
    </citation>
    <scope>NUCLEOTIDE SEQUENCE</scope>
    <source>
        <strain evidence="1">FP105234-sp</strain>
    </source>
</reference>
<dbReference type="Proteomes" id="UP000814033">
    <property type="component" value="Unassembled WGS sequence"/>
</dbReference>